<keyword evidence="2" id="KW-1133">Transmembrane helix</keyword>
<dbReference type="CDD" id="cd07061">
    <property type="entry name" value="HP_HAP_like"/>
    <property type="match status" value="1"/>
</dbReference>
<name>A0A1Y2BBE5_9TREE</name>
<dbReference type="InterPro" id="IPR029033">
    <property type="entry name" value="His_PPase_superfam"/>
</dbReference>
<gene>
    <name evidence="3" type="ORF">BCR39DRAFT_524334</name>
</gene>
<proteinExistence type="predicted"/>
<keyword evidence="2" id="KW-0472">Membrane</keyword>
<keyword evidence="1" id="KW-0378">Hydrolase</keyword>
<feature type="transmembrane region" description="Helical" evidence="2">
    <location>
        <begin position="64"/>
        <end position="87"/>
    </location>
</feature>
<evidence type="ECO:0000313" key="4">
    <source>
        <dbReference type="Proteomes" id="UP000193986"/>
    </source>
</evidence>
<dbReference type="FunFam" id="3.40.50.1240:FF:000033">
    <property type="entry name" value="Chromosome 12, whole genome shotgun sequence"/>
    <property type="match status" value="1"/>
</dbReference>
<dbReference type="PANTHER" id="PTHR20963">
    <property type="entry name" value="MULTIPLE INOSITOL POLYPHOSPHATE PHOSPHATASE-RELATED"/>
    <property type="match status" value="1"/>
</dbReference>
<dbReference type="Proteomes" id="UP000193986">
    <property type="component" value="Unassembled WGS sequence"/>
</dbReference>
<dbReference type="SUPFAM" id="SSF53254">
    <property type="entry name" value="Phosphoglycerate mutase-like"/>
    <property type="match status" value="1"/>
</dbReference>
<sequence length="586" mass="65619">MSKTFSQAEMAQQAEDYELQPTSLADADEPLLPRYEQHLHHAGTPSPHARHELAKRHSRFRRSLACMCLSVMVFVPWLGLAACFFGRTTVQRVKGWDRVPGDWKQWLDKVVPGSQAYNGMFPTDVGYAGPTPTGSEAALLATAPALPMYSGVSPLVAPSNSRGSFNIIQHWGPLSPFYSVASHGLPETSSLFPPQCQIEEVHWLQRHGARYPTSGGDGPLSVAMRLKEAEGWTAKGDLAFLNDWEHKLGEEVLTPFGRQQLFNLGVSARLKYGNLLEKMDGRLPVFRTESQDRMLRSAQNFATGFFGYPAEEQYNLLVTIENPGFNNTLAPWSTCRADNADFSSSVWEKLNTWDNNFLSDAQTRLQSMIEGYEVSIKDAKDFMDMCAYETVALGYSSFCNLFTQKEWKGYEYRWDIMWWYFGSFGYPAAKAQGMGWVQEMVSRLTHSRITDFDSSINGTFHNDVQFPLNDPIYVDFTHDTVFALLLPTMNLTSFAETGEPPLDHIPKHRSFIASKFSPFATNLQIQVLSCSAGKQVRMILNDAAVPLTGINGCPDNDDGLCPFDAFVESMQSLIAEANWERDCGGI</sequence>
<dbReference type="GO" id="GO:0003993">
    <property type="term" value="F:acid phosphatase activity"/>
    <property type="evidence" value="ECO:0007669"/>
    <property type="project" value="TreeGrafter"/>
</dbReference>
<dbReference type="Gene3D" id="3.40.50.1240">
    <property type="entry name" value="Phosphoglycerate mutase-like"/>
    <property type="match status" value="1"/>
</dbReference>
<dbReference type="FunCoup" id="A0A1Y2BBE5">
    <property type="interactions" value="175"/>
</dbReference>
<dbReference type="PANTHER" id="PTHR20963:SF42">
    <property type="entry name" value="PHOSPHOGLYCERATE MUTASE-LIKE PROTEIN"/>
    <property type="match status" value="1"/>
</dbReference>
<accession>A0A1Y2BBE5</accession>
<dbReference type="EMBL" id="MCFC01000011">
    <property type="protein sequence ID" value="ORY32143.1"/>
    <property type="molecule type" value="Genomic_DNA"/>
</dbReference>
<evidence type="ECO:0000313" key="3">
    <source>
        <dbReference type="EMBL" id="ORY32143.1"/>
    </source>
</evidence>
<evidence type="ECO:0000256" key="1">
    <source>
        <dbReference type="ARBA" id="ARBA00022801"/>
    </source>
</evidence>
<dbReference type="OrthoDB" id="6509975at2759"/>
<dbReference type="AlphaFoldDB" id="A0A1Y2BBE5"/>
<dbReference type="PROSITE" id="PS00616">
    <property type="entry name" value="HIS_ACID_PHOSPHAT_1"/>
    <property type="match status" value="1"/>
</dbReference>
<keyword evidence="4" id="KW-1185">Reference proteome</keyword>
<evidence type="ECO:0000256" key="2">
    <source>
        <dbReference type="SAM" id="Phobius"/>
    </source>
</evidence>
<reference evidence="3 4" key="1">
    <citation type="submission" date="2016-07" db="EMBL/GenBank/DDBJ databases">
        <title>Pervasive Adenine N6-methylation of Active Genes in Fungi.</title>
        <authorList>
            <consortium name="DOE Joint Genome Institute"/>
            <person name="Mondo S.J."/>
            <person name="Dannebaum R.O."/>
            <person name="Kuo R.C."/>
            <person name="Labutti K."/>
            <person name="Haridas S."/>
            <person name="Kuo A."/>
            <person name="Salamov A."/>
            <person name="Ahrendt S.R."/>
            <person name="Lipzen A."/>
            <person name="Sullivan W."/>
            <person name="Andreopoulos W.B."/>
            <person name="Clum A."/>
            <person name="Lindquist E."/>
            <person name="Daum C."/>
            <person name="Ramamoorthy G.K."/>
            <person name="Gryganskyi A."/>
            <person name="Culley D."/>
            <person name="Magnuson J.K."/>
            <person name="James T.Y."/>
            <person name="O'Malley M.A."/>
            <person name="Stajich J.E."/>
            <person name="Spatafora J.W."/>
            <person name="Visel A."/>
            <person name="Grigoriev I.V."/>
        </authorList>
    </citation>
    <scope>NUCLEOTIDE SEQUENCE [LARGE SCALE GENOMIC DNA]</scope>
    <source>
        <strain evidence="3 4">68-887.2</strain>
    </source>
</reference>
<dbReference type="Pfam" id="PF00328">
    <property type="entry name" value="His_Phos_2"/>
    <property type="match status" value="1"/>
</dbReference>
<dbReference type="InParanoid" id="A0A1Y2BBE5"/>
<keyword evidence="2" id="KW-0812">Transmembrane</keyword>
<organism evidence="3 4">
    <name type="scientific">Naematelia encephala</name>
    <dbReference type="NCBI Taxonomy" id="71784"/>
    <lineage>
        <taxon>Eukaryota</taxon>
        <taxon>Fungi</taxon>
        <taxon>Dikarya</taxon>
        <taxon>Basidiomycota</taxon>
        <taxon>Agaricomycotina</taxon>
        <taxon>Tremellomycetes</taxon>
        <taxon>Tremellales</taxon>
        <taxon>Naemateliaceae</taxon>
        <taxon>Naematelia</taxon>
    </lineage>
</organism>
<dbReference type="InterPro" id="IPR000560">
    <property type="entry name" value="His_Pase_clade-2"/>
</dbReference>
<dbReference type="InterPro" id="IPR033379">
    <property type="entry name" value="Acid_Pase_AS"/>
</dbReference>
<protein>
    <submittedName>
        <fullName evidence="3">Putative phytase</fullName>
    </submittedName>
</protein>
<comment type="caution">
    <text evidence="3">The sequence shown here is derived from an EMBL/GenBank/DDBJ whole genome shotgun (WGS) entry which is preliminary data.</text>
</comment>
<dbReference type="STRING" id="71784.A0A1Y2BBE5"/>